<organism evidence="7 8">
    <name type="scientific">Dioscorea zingiberensis</name>
    <dbReference type="NCBI Taxonomy" id="325984"/>
    <lineage>
        <taxon>Eukaryota</taxon>
        <taxon>Viridiplantae</taxon>
        <taxon>Streptophyta</taxon>
        <taxon>Embryophyta</taxon>
        <taxon>Tracheophyta</taxon>
        <taxon>Spermatophyta</taxon>
        <taxon>Magnoliopsida</taxon>
        <taxon>Liliopsida</taxon>
        <taxon>Dioscoreales</taxon>
        <taxon>Dioscoreaceae</taxon>
        <taxon>Dioscorea</taxon>
    </lineage>
</organism>
<feature type="signal peptide" evidence="6">
    <location>
        <begin position="1"/>
        <end position="24"/>
    </location>
</feature>
<evidence type="ECO:0000256" key="3">
    <source>
        <dbReference type="ARBA" id="ARBA00022729"/>
    </source>
</evidence>
<evidence type="ECO:0000313" key="7">
    <source>
        <dbReference type="EMBL" id="KAJ0973381.1"/>
    </source>
</evidence>
<evidence type="ECO:0000256" key="1">
    <source>
        <dbReference type="ARBA" id="ARBA00011079"/>
    </source>
</evidence>
<evidence type="ECO:0000256" key="5">
    <source>
        <dbReference type="ARBA" id="ARBA00023180"/>
    </source>
</evidence>
<dbReference type="EMBL" id="JAGGNH010000005">
    <property type="protein sequence ID" value="KAJ0973381.1"/>
    <property type="molecule type" value="Genomic_DNA"/>
</dbReference>
<dbReference type="Pfam" id="PF05577">
    <property type="entry name" value="Peptidase_S28"/>
    <property type="match status" value="1"/>
</dbReference>
<sequence length="471" mass="52819">MASSVRSIIFSFFILLSLFPFSIAAQSFGSPFLHAYSSKSSSSSDILYEVKYFTQILDHFNFHPKSYETFQQRYLINNTHWGGAKEAAPIFVYTGNEGNINWFAQNTGFMFDIAPRFNALLIFIEHRYYGDSIPFGDKEVAYSNATTLGYLSSTQALADYATLLIDLKKNLSAEQSPVLVFGGSYGGMLAAWFRLKYPHLALGALASSAPIIQFDDIVSPYSFNDVITRNFRNESESCYRTIKGSWKEIDEAFNRPGGIDELEKSFQICKGQVQNGGLESWIQTALVYAAMTDYPTASNFLQPLPAYPVRQMCKAIDDPTTGNNTFARLHDAMNIYYNYSGTQACFNLSDSGFIGMEGWYWQVCTEMVMPTQANREDSIFPASTYDYSKEALSCEYEYGVPPRPHWITAEFGGHDIKRVLKRFGSNIIFFNGLRDPWSAGGVLESISPSLVAIVSAQGQHQHSKFLSSTLN</sequence>
<comment type="similarity">
    <text evidence="1">Belongs to the peptidase S28 family.</text>
</comment>
<dbReference type="PANTHER" id="PTHR11010">
    <property type="entry name" value="PROTEASE S28 PRO-X CARBOXYPEPTIDASE-RELATED"/>
    <property type="match status" value="1"/>
</dbReference>
<dbReference type="OrthoDB" id="2130629at2759"/>
<dbReference type="AlphaFoldDB" id="A0A9D5HE55"/>
<reference evidence="7" key="2">
    <citation type="journal article" date="2022" name="Hortic Res">
        <title>The genome of Dioscorea zingiberensis sheds light on the biosynthesis, origin and evolution of the medicinally important diosgenin saponins.</title>
        <authorList>
            <person name="Li Y."/>
            <person name="Tan C."/>
            <person name="Li Z."/>
            <person name="Guo J."/>
            <person name="Li S."/>
            <person name="Chen X."/>
            <person name="Wang C."/>
            <person name="Dai X."/>
            <person name="Yang H."/>
            <person name="Song W."/>
            <person name="Hou L."/>
            <person name="Xu J."/>
            <person name="Tong Z."/>
            <person name="Xu A."/>
            <person name="Yuan X."/>
            <person name="Wang W."/>
            <person name="Yang Q."/>
            <person name="Chen L."/>
            <person name="Sun Z."/>
            <person name="Wang K."/>
            <person name="Pan B."/>
            <person name="Chen J."/>
            <person name="Bao Y."/>
            <person name="Liu F."/>
            <person name="Qi X."/>
            <person name="Gang D.R."/>
            <person name="Wen J."/>
            <person name="Li J."/>
        </authorList>
    </citation>
    <scope>NUCLEOTIDE SEQUENCE</scope>
    <source>
        <strain evidence="7">Dzin_1.0</strain>
    </source>
</reference>
<reference evidence="7" key="1">
    <citation type="submission" date="2021-03" db="EMBL/GenBank/DDBJ databases">
        <authorList>
            <person name="Li Z."/>
            <person name="Yang C."/>
        </authorList>
    </citation>
    <scope>NUCLEOTIDE SEQUENCE</scope>
    <source>
        <strain evidence="7">Dzin_1.0</strain>
        <tissue evidence="7">Leaf</tissue>
    </source>
</reference>
<dbReference type="PANTHER" id="PTHR11010:SF120">
    <property type="entry name" value="LYSOSOMAL PRO-X CARBOXYPEPTIDASE"/>
    <property type="match status" value="1"/>
</dbReference>
<keyword evidence="8" id="KW-1185">Reference proteome</keyword>
<keyword evidence="5" id="KW-0325">Glycoprotein</keyword>
<evidence type="ECO:0000256" key="6">
    <source>
        <dbReference type="SAM" id="SignalP"/>
    </source>
</evidence>
<accession>A0A9D5HE55</accession>
<evidence type="ECO:0008006" key="9">
    <source>
        <dbReference type="Google" id="ProtNLM"/>
    </source>
</evidence>
<keyword evidence="2" id="KW-0645">Protease</keyword>
<dbReference type="Gene3D" id="3.40.50.1820">
    <property type="entry name" value="alpha/beta hydrolase"/>
    <property type="match status" value="1"/>
</dbReference>
<dbReference type="SUPFAM" id="SSF53474">
    <property type="entry name" value="alpha/beta-Hydrolases"/>
    <property type="match status" value="1"/>
</dbReference>
<proteinExistence type="inferred from homology"/>
<gene>
    <name evidence="7" type="ORF">J5N97_021340</name>
</gene>
<keyword evidence="4" id="KW-0378">Hydrolase</keyword>
<protein>
    <recommendedName>
        <fullName evidence="9">Lysosomal Pro-X carboxypeptidase</fullName>
    </recommendedName>
</protein>
<dbReference type="Proteomes" id="UP001085076">
    <property type="component" value="Miscellaneous, Linkage group lg05"/>
</dbReference>
<dbReference type="GO" id="GO:0070008">
    <property type="term" value="F:serine-type exopeptidase activity"/>
    <property type="evidence" value="ECO:0007669"/>
    <property type="project" value="InterPro"/>
</dbReference>
<feature type="chain" id="PRO_5038562440" description="Lysosomal Pro-X carboxypeptidase" evidence="6">
    <location>
        <begin position="25"/>
        <end position="471"/>
    </location>
</feature>
<dbReference type="InterPro" id="IPR008758">
    <property type="entry name" value="Peptidase_S28"/>
</dbReference>
<dbReference type="InterPro" id="IPR042269">
    <property type="entry name" value="Ser_carbopepase_S28_SKS"/>
</dbReference>
<dbReference type="GO" id="GO:0008239">
    <property type="term" value="F:dipeptidyl-peptidase activity"/>
    <property type="evidence" value="ECO:0007669"/>
    <property type="project" value="TreeGrafter"/>
</dbReference>
<dbReference type="FunFam" id="1.20.120.980:FF:000001">
    <property type="entry name" value="Dipeptidyl peptidase 7"/>
    <property type="match status" value="1"/>
</dbReference>
<evidence type="ECO:0000256" key="2">
    <source>
        <dbReference type="ARBA" id="ARBA00022670"/>
    </source>
</evidence>
<evidence type="ECO:0000256" key="4">
    <source>
        <dbReference type="ARBA" id="ARBA00022801"/>
    </source>
</evidence>
<name>A0A9D5HE55_9LILI</name>
<keyword evidence="3 6" id="KW-0732">Signal</keyword>
<dbReference type="InterPro" id="IPR029058">
    <property type="entry name" value="AB_hydrolase_fold"/>
</dbReference>
<dbReference type="Gene3D" id="1.20.120.980">
    <property type="entry name" value="Serine carboxypeptidase S28, SKS domain"/>
    <property type="match status" value="1"/>
</dbReference>
<comment type="caution">
    <text evidence="7">The sequence shown here is derived from an EMBL/GenBank/DDBJ whole genome shotgun (WGS) entry which is preliminary data.</text>
</comment>
<dbReference type="GO" id="GO:0006508">
    <property type="term" value="P:proteolysis"/>
    <property type="evidence" value="ECO:0007669"/>
    <property type="project" value="UniProtKB-KW"/>
</dbReference>
<evidence type="ECO:0000313" key="8">
    <source>
        <dbReference type="Proteomes" id="UP001085076"/>
    </source>
</evidence>